<organism evidence="1 2">
    <name type="scientific">Oribacterium sinus F0268</name>
    <dbReference type="NCBI Taxonomy" id="585501"/>
    <lineage>
        <taxon>Bacteria</taxon>
        <taxon>Bacillati</taxon>
        <taxon>Bacillota</taxon>
        <taxon>Clostridia</taxon>
        <taxon>Lachnospirales</taxon>
        <taxon>Lachnospiraceae</taxon>
        <taxon>Oribacterium</taxon>
    </lineage>
</organism>
<reference evidence="1 2" key="1">
    <citation type="submission" date="2009-04" db="EMBL/GenBank/DDBJ databases">
        <authorList>
            <person name="Qin X."/>
            <person name="Bachman B."/>
            <person name="Battles P."/>
            <person name="Bell A."/>
            <person name="Bess C."/>
            <person name="Bickham C."/>
            <person name="Chaboub L."/>
            <person name="Chen D."/>
            <person name="Coyle M."/>
            <person name="Deiros D.R."/>
            <person name="Dinh H."/>
            <person name="Forbes L."/>
            <person name="Fowler G."/>
            <person name="Francisco L."/>
            <person name="Fu Q."/>
            <person name="Gubbala S."/>
            <person name="Hale W."/>
            <person name="Han Y."/>
            <person name="Hemphill L."/>
            <person name="Highlander S.K."/>
            <person name="Hirani K."/>
            <person name="Hogues M."/>
            <person name="Jackson L."/>
            <person name="Jakkamsetti A."/>
            <person name="Javaid M."/>
            <person name="Jiang H."/>
            <person name="Korchina V."/>
            <person name="Kovar C."/>
            <person name="Lara F."/>
            <person name="Lee S."/>
            <person name="Mata R."/>
            <person name="Mathew T."/>
            <person name="Moen C."/>
            <person name="Morales K."/>
            <person name="Munidasa M."/>
            <person name="Nazareth L."/>
            <person name="Ngo R."/>
            <person name="Nguyen L."/>
            <person name="Okwuonu G."/>
            <person name="Ongeri F."/>
            <person name="Patil S."/>
            <person name="Petrosino J."/>
            <person name="Pham C."/>
            <person name="Pham P."/>
            <person name="Pu L.-L."/>
            <person name="Puazo M."/>
            <person name="Raj R."/>
            <person name="Reid J."/>
            <person name="Rouhana J."/>
            <person name="Saada N."/>
            <person name="Shang Y."/>
            <person name="Simmons D."/>
            <person name="Thornton R."/>
            <person name="Warren J."/>
            <person name="Weissenberger G."/>
            <person name="Zhang J."/>
            <person name="Zhang L."/>
            <person name="Zhou C."/>
            <person name="Zhu D."/>
            <person name="Muzny D."/>
            <person name="Worley K."/>
            <person name="Gibbs R."/>
        </authorList>
    </citation>
    <scope>NUCLEOTIDE SEQUENCE [LARGE SCALE GENOMIC DNA]</scope>
    <source>
        <strain evidence="1 2">F0268</strain>
    </source>
</reference>
<sequence>MSRKFKCKDFVKERSFSRMKKLSIEYYLQEIKERKWQTLVR</sequence>
<keyword evidence="2" id="KW-1185">Reference proteome</keyword>
<dbReference type="HOGENOM" id="CLU_3273671_0_0_9"/>
<evidence type="ECO:0000313" key="1">
    <source>
        <dbReference type="EMBL" id="EEJ52695.1"/>
    </source>
</evidence>
<dbReference type="InParanoid" id="C2KU62"/>
<name>C2KU62_9FIRM</name>
<dbReference type="EMBL" id="ACKX01000006">
    <property type="protein sequence ID" value="EEJ52695.1"/>
    <property type="molecule type" value="Genomic_DNA"/>
</dbReference>
<gene>
    <name evidence="1" type="ORF">HMPREF6123_0031</name>
</gene>
<dbReference type="Proteomes" id="UP000004121">
    <property type="component" value="Unassembled WGS sequence"/>
</dbReference>
<evidence type="ECO:0000313" key="2">
    <source>
        <dbReference type="Proteomes" id="UP000004121"/>
    </source>
</evidence>
<comment type="caution">
    <text evidence="1">The sequence shown here is derived from an EMBL/GenBank/DDBJ whole genome shotgun (WGS) entry which is preliminary data.</text>
</comment>
<accession>C2KU62</accession>
<dbReference type="AlphaFoldDB" id="C2KU62"/>
<protein>
    <submittedName>
        <fullName evidence="1">Uncharacterized protein</fullName>
    </submittedName>
</protein>
<proteinExistence type="predicted"/>
<dbReference type="STRING" id="585501.HMPREF6123_0031"/>